<feature type="transmembrane region" description="Helical" evidence="1">
    <location>
        <begin position="70"/>
        <end position="87"/>
    </location>
</feature>
<keyword evidence="3" id="KW-1185">Reference proteome</keyword>
<proteinExistence type="predicted"/>
<dbReference type="Proteomes" id="UP001567538">
    <property type="component" value="Unassembled WGS sequence"/>
</dbReference>
<comment type="caution">
    <text evidence="2">The sequence shown here is derived from an EMBL/GenBank/DDBJ whole genome shotgun (WGS) entry which is preliminary data.</text>
</comment>
<evidence type="ECO:0000313" key="2">
    <source>
        <dbReference type="EMBL" id="KAL1546728.1"/>
    </source>
</evidence>
<reference evidence="2 3" key="1">
    <citation type="submission" date="2024-06" db="EMBL/GenBank/DDBJ databases">
        <title>A chromosome level genome sequence of Diviner's sage (Salvia divinorum).</title>
        <authorList>
            <person name="Ford S.A."/>
            <person name="Ro D.-K."/>
            <person name="Ness R.W."/>
            <person name="Phillips M.A."/>
        </authorList>
    </citation>
    <scope>NUCLEOTIDE SEQUENCE [LARGE SCALE GENOMIC DNA]</scope>
    <source>
        <strain evidence="2">SAF-2024a</strain>
        <tissue evidence="2">Leaf</tissue>
    </source>
</reference>
<accession>A0ABD1GUJ6</accession>
<dbReference type="AlphaFoldDB" id="A0ABD1GUJ6"/>
<evidence type="ECO:0000256" key="1">
    <source>
        <dbReference type="SAM" id="Phobius"/>
    </source>
</evidence>
<protein>
    <submittedName>
        <fullName evidence="2">Pollen-specific leucine-rich repeat extensin-like protein 1</fullName>
    </submittedName>
</protein>
<dbReference type="EMBL" id="JBEAFC010000008">
    <property type="protein sequence ID" value="KAL1546728.1"/>
    <property type="molecule type" value="Genomic_DNA"/>
</dbReference>
<evidence type="ECO:0000313" key="3">
    <source>
        <dbReference type="Proteomes" id="UP001567538"/>
    </source>
</evidence>
<feature type="transmembrane region" description="Helical" evidence="1">
    <location>
        <begin position="28"/>
        <end position="50"/>
    </location>
</feature>
<keyword evidence="1" id="KW-1133">Transmembrane helix</keyword>
<organism evidence="2 3">
    <name type="scientific">Salvia divinorum</name>
    <name type="common">Maria pastora</name>
    <name type="synonym">Diviner's sage</name>
    <dbReference type="NCBI Taxonomy" id="28513"/>
    <lineage>
        <taxon>Eukaryota</taxon>
        <taxon>Viridiplantae</taxon>
        <taxon>Streptophyta</taxon>
        <taxon>Embryophyta</taxon>
        <taxon>Tracheophyta</taxon>
        <taxon>Spermatophyta</taxon>
        <taxon>Magnoliopsida</taxon>
        <taxon>eudicotyledons</taxon>
        <taxon>Gunneridae</taxon>
        <taxon>Pentapetalae</taxon>
        <taxon>asterids</taxon>
        <taxon>lamiids</taxon>
        <taxon>Lamiales</taxon>
        <taxon>Lamiaceae</taxon>
        <taxon>Nepetoideae</taxon>
        <taxon>Mentheae</taxon>
        <taxon>Salviinae</taxon>
        <taxon>Salvia</taxon>
        <taxon>Salvia subgen. Calosphace</taxon>
    </lineage>
</organism>
<gene>
    <name evidence="2" type="ORF">AAHA92_23287</name>
</gene>
<keyword evidence="1" id="KW-0812">Transmembrane</keyword>
<name>A0ABD1GUJ6_SALDI</name>
<keyword evidence="1" id="KW-0472">Membrane</keyword>
<sequence length="111" mass="12285">MEADGADLTPFWVQSTTKLRRSDRLRRSIAAVFFSSGLVVTAVFFLAFVVGSTISFSATIFRPNSIKKSWDSLNISLVLVAVVFGILSRNRNERSSSFDEFQTSPVKGNES</sequence>